<keyword evidence="2" id="KW-0378">Hydrolase</keyword>
<dbReference type="Proteomes" id="UP000051264">
    <property type="component" value="Unassembled WGS sequence"/>
</dbReference>
<dbReference type="GO" id="GO:0016787">
    <property type="term" value="F:hydrolase activity"/>
    <property type="evidence" value="ECO:0007669"/>
    <property type="project" value="UniProtKB-KW"/>
</dbReference>
<dbReference type="Gene3D" id="1.10.287.1080">
    <property type="entry name" value="MazG-like"/>
    <property type="match status" value="1"/>
</dbReference>
<dbReference type="PANTHER" id="PTHR42692">
    <property type="entry name" value="NUCLEOTIDE PYROPHOSPHOHYDROLASE"/>
    <property type="match status" value="1"/>
</dbReference>
<reference evidence="2 3" key="1">
    <citation type="journal article" date="2015" name="Genome Announc.">
        <title>Expanding the biotechnology potential of lactobacilli through comparative genomics of 213 strains and associated genera.</title>
        <authorList>
            <person name="Sun Z."/>
            <person name="Harris H.M."/>
            <person name="McCann A."/>
            <person name="Guo C."/>
            <person name="Argimon S."/>
            <person name="Zhang W."/>
            <person name="Yang X."/>
            <person name="Jeffery I.B."/>
            <person name="Cooney J.C."/>
            <person name="Kagawa T.F."/>
            <person name="Liu W."/>
            <person name="Song Y."/>
            <person name="Salvetti E."/>
            <person name="Wrobel A."/>
            <person name="Rasinkangas P."/>
            <person name="Parkhill J."/>
            <person name="Rea M.C."/>
            <person name="O'Sullivan O."/>
            <person name="Ritari J."/>
            <person name="Douillard F.P."/>
            <person name="Paul Ross R."/>
            <person name="Yang R."/>
            <person name="Briner A.E."/>
            <person name="Felis G.E."/>
            <person name="de Vos W.M."/>
            <person name="Barrangou R."/>
            <person name="Klaenhammer T.R."/>
            <person name="Caufield P.W."/>
            <person name="Cui Y."/>
            <person name="Zhang H."/>
            <person name="O'Toole P.W."/>
        </authorList>
    </citation>
    <scope>NUCLEOTIDE SEQUENCE [LARGE SCALE GENOMIC DNA]</scope>
    <source>
        <strain evidence="2 3">DSM 14340</strain>
    </source>
</reference>
<dbReference type="Pfam" id="PF03819">
    <property type="entry name" value="MazG"/>
    <property type="match status" value="1"/>
</dbReference>
<dbReference type="PIRSF" id="PIRSF036521">
    <property type="entry name" value="UCP036521_pph"/>
    <property type="match status" value="1"/>
</dbReference>
<accession>A0A0R1RQR3</accession>
<feature type="domain" description="NTP pyrophosphohydrolase MazG-like" evidence="1">
    <location>
        <begin position="33"/>
        <end position="109"/>
    </location>
</feature>
<comment type="caution">
    <text evidence="2">The sequence shown here is derived from an EMBL/GenBank/DDBJ whole genome shotgun (WGS) entry which is preliminary data.</text>
</comment>
<dbReference type="PATRIC" id="fig|1423747.3.peg.1712"/>
<evidence type="ECO:0000313" key="2">
    <source>
        <dbReference type="EMBL" id="KRL59431.1"/>
    </source>
</evidence>
<dbReference type="eggNOG" id="COG1694">
    <property type="taxonomic scope" value="Bacteria"/>
</dbReference>
<evidence type="ECO:0000259" key="1">
    <source>
        <dbReference type="Pfam" id="PF03819"/>
    </source>
</evidence>
<dbReference type="AlphaFoldDB" id="A0A0R1RQR3"/>
<dbReference type="STRING" id="1423747.FC69_GL001684"/>
<dbReference type="CDD" id="cd11523">
    <property type="entry name" value="NTP-PPase"/>
    <property type="match status" value="1"/>
</dbReference>
<dbReference type="InterPro" id="IPR004518">
    <property type="entry name" value="MazG-like_dom"/>
</dbReference>
<evidence type="ECO:0000313" key="3">
    <source>
        <dbReference type="Proteomes" id="UP000051264"/>
    </source>
</evidence>
<protein>
    <submittedName>
        <fullName evidence="2">MazG nucleotide pyrophosphohydrolase domain protein</fullName>
    </submittedName>
</protein>
<name>A0A0R1RQR3_9LACO</name>
<organism evidence="2 3">
    <name type="scientific">Latilactobacillus fuchuensis DSM 14340 = JCM 11249</name>
    <dbReference type="NCBI Taxonomy" id="1423747"/>
    <lineage>
        <taxon>Bacteria</taxon>
        <taxon>Bacillati</taxon>
        <taxon>Bacillota</taxon>
        <taxon>Bacilli</taxon>
        <taxon>Lactobacillales</taxon>
        <taxon>Lactobacillaceae</taxon>
        <taxon>Latilactobacillus</taxon>
    </lineage>
</organism>
<sequence>MNSMANHLETHQAWLTQFYTQRDWYQYSPLIRLNFLSEEVGELSRAIRTIELGRDHPGEVVQSTDAKYDNLKEELADCFDQLLIICSKYQIEPSELSQYSEHKLTERFKNK</sequence>
<dbReference type="SUPFAM" id="SSF101386">
    <property type="entry name" value="all-alpha NTP pyrophosphatases"/>
    <property type="match status" value="1"/>
</dbReference>
<dbReference type="InterPro" id="IPR011411">
    <property type="entry name" value="MazG-related_YvdC"/>
</dbReference>
<gene>
    <name evidence="2" type="ORF">FC69_GL001684</name>
</gene>
<dbReference type="PANTHER" id="PTHR42692:SF2">
    <property type="entry name" value="IG HYPOTHETICAL 16995"/>
    <property type="match status" value="1"/>
</dbReference>
<dbReference type="InterPro" id="IPR047046">
    <property type="entry name" value="YpjD/YvdC"/>
</dbReference>
<dbReference type="EMBL" id="AZEX01000047">
    <property type="protein sequence ID" value="KRL59431.1"/>
    <property type="molecule type" value="Genomic_DNA"/>
</dbReference>
<proteinExistence type="predicted"/>